<evidence type="ECO:0000256" key="5">
    <source>
        <dbReference type="ARBA" id="ARBA00023136"/>
    </source>
</evidence>
<feature type="transmembrane region" description="Helical" evidence="6">
    <location>
        <begin position="224"/>
        <end position="243"/>
    </location>
</feature>
<dbReference type="SUPFAM" id="SSF111352">
    <property type="entry name" value="Ammonium transporter"/>
    <property type="match status" value="1"/>
</dbReference>
<dbReference type="Gene3D" id="1.10.3430.10">
    <property type="entry name" value="Ammonium transporter AmtB like domains"/>
    <property type="match status" value="1"/>
</dbReference>
<dbReference type="PRINTS" id="PR00342">
    <property type="entry name" value="RHESUSRHD"/>
</dbReference>
<organism evidence="8 9">
    <name type="scientific">Pocillopora meandrina</name>
    <dbReference type="NCBI Taxonomy" id="46732"/>
    <lineage>
        <taxon>Eukaryota</taxon>
        <taxon>Metazoa</taxon>
        <taxon>Cnidaria</taxon>
        <taxon>Anthozoa</taxon>
        <taxon>Hexacorallia</taxon>
        <taxon>Scleractinia</taxon>
        <taxon>Astrocoeniina</taxon>
        <taxon>Pocilloporidae</taxon>
        <taxon>Pocillopora</taxon>
    </lineage>
</organism>
<evidence type="ECO:0000256" key="6">
    <source>
        <dbReference type="SAM" id="Phobius"/>
    </source>
</evidence>
<feature type="transmembrane region" description="Helical" evidence="6">
    <location>
        <begin position="128"/>
        <end position="147"/>
    </location>
</feature>
<evidence type="ECO:0000256" key="1">
    <source>
        <dbReference type="ARBA" id="ARBA00004141"/>
    </source>
</evidence>
<reference evidence="8 9" key="1">
    <citation type="submission" date="2022-05" db="EMBL/GenBank/DDBJ databases">
        <authorList>
            <consortium name="Genoscope - CEA"/>
            <person name="William W."/>
        </authorList>
    </citation>
    <scope>NUCLEOTIDE SEQUENCE [LARGE SCALE GENOMIC DNA]</scope>
</reference>
<dbReference type="PANTHER" id="PTHR11730:SF60">
    <property type="entry name" value="RH50, ISOFORM D"/>
    <property type="match status" value="1"/>
</dbReference>
<feature type="transmembrane region" description="Helical" evidence="6">
    <location>
        <begin position="63"/>
        <end position="82"/>
    </location>
</feature>
<dbReference type="InterPro" id="IPR024041">
    <property type="entry name" value="NH4_transpt_AmtB-like_dom"/>
</dbReference>
<dbReference type="AlphaFoldDB" id="A0AAU9WIB2"/>
<dbReference type="Proteomes" id="UP001159428">
    <property type="component" value="Unassembled WGS sequence"/>
</dbReference>
<dbReference type="EMBL" id="CALNXJ010000015">
    <property type="protein sequence ID" value="CAH3116032.1"/>
    <property type="molecule type" value="Genomic_DNA"/>
</dbReference>
<feature type="transmembrane region" description="Helical" evidence="6">
    <location>
        <begin position="186"/>
        <end position="204"/>
    </location>
</feature>
<feature type="domain" description="Ammonium transporter AmtB-like" evidence="7">
    <location>
        <begin position="54"/>
        <end position="443"/>
    </location>
</feature>
<keyword evidence="9" id="KW-1185">Reference proteome</keyword>
<comment type="similarity">
    <text evidence="2">Belongs to the ammonium transporter (TC 2.A.49) family. Rh subfamily.</text>
</comment>
<evidence type="ECO:0000313" key="8">
    <source>
        <dbReference type="EMBL" id="CAH3116032.1"/>
    </source>
</evidence>
<gene>
    <name evidence="8" type="ORF">PMEA_00006898</name>
</gene>
<dbReference type="InterPro" id="IPR029020">
    <property type="entry name" value="Ammonium/urea_transptr"/>
</dbReference>
<dbReference type="GO" id="GO:0097272">
    <property type="term" value="P:ammonium homeostasis"/>
    <property type="evidence" value="ECO:0007669"/>
    <property type="project" value="TreeGrafter"/>
</dbReference>
<comment type="subcellular location">
    <subcellularLocation>
        <location evidence="1">Membrane</location>
        <topology evidence="1">Multi-pass membrane protein</topology>
    </subcellularLocation>
</comment>
<proteinExistence type="inferred from homology"/>
<name>A0AAU9WIB2_9CNID</name>
<dbReference type="Pfam" id="PF00909">
    <property type="entry name" value="Ammonium_transp"/>
    <property type="match status" value="1"/>
</dbReference>
<accession>A0AAU9WIB2</accession>
<protein>
    <recommendedName>
        <fullName evidence="7">Ammonium transporter AmtB-like domain-containing protein</fullName>
    </recommendedName>
</protein>
<feature type="transmembrane region" description="Helical" evidence="6">
    <location>
        <begin position="153"/>
        <end position="174"/>
    </location>
</feature>
<feature type="transmembrane region" description="Helical" evidence="6">
    <location>
        <begin position="94"/>
        <end position="116"/>
    </location>
</feature>
<keyword evidence="5 6" id="KW-0472">Membrane</keyword>
<feature type="transmembrane region" description="Helical" evidence="6">
    <location>
        <begin position="255"/>
        <end position="275"/>
    </location>
</feature>
<evidence type="ECO:0000256" key="2">
    <source>
        <dbReference type="ARBA" id="ARBA00011036"/>
    </source>
</evidence>
<sequence length="476" mass="52123">MGLKFSVTCGLFELMLLTLFAVLVKYGERAMPPSRRISQDVNKSSEVHVHTGPENDVPILYPFFQDVNVIVFFGVGLLMTFLKKYGYSGVGYNFFIAALLSQWGAIVNGCFNQIYIDGKDHIEIGLRSLISAEYAAVTVLISFGVVLGKVSRLQLLVIGILEILFYAVNNLLAVKYLKYSDAGGSIFLHAFAAYFGLALSWILYNENSLDNYNEGSSYHSDISAMIGTLFLWLLWPSFNAALLPPDYVAQHRSIINTYFSLTASCVVVFVLSPIFQRSGGKWKISMVHVQNASLAGGVAVGTTSNMFLTPFGALLIGCCAGALSTVGFSYLTSFLTKSLKIHDTCGVHNLHGIPGIFGGIAGAIITALAQVDSYGYEGLFSVWGARAPKMNSTDYWALKNMSVKFDVGDERSAFVQAGYQVAGIMVTLVISIFGGIVTGLIVKREIFDPPTEEQLFDDEDFWVLPQKHIEGYENID</sequence>
<keyword evidence="3 6" id="KW-0812">Transmembrane</keyword>
<feature type="transmembrane region" description="Helical" evidence="6">
    <location>
        <begin position="419"/>
        <end position="442"/>
    </location>
</feature>
<dbReference type="PANTHER" id="PTHR11730">
    <property type="entry name" value="AMMONIUM TRANSPORTER"/>
    <property type="match status" value="1"/>
</dbReference>
<dbReference type="InterPro" id="IPR002229">
    <property type="entry name" value="RhesusRHD"/>
</dbReference>
<evidence type="ECO:0000256" key="4">
    <source>
        <dbReference type="ARBA" id="ARBA00022989"/>
    </source>
</evidence>
<evidence type="ECO:0000259" key="7">
    <source>
        <dbReference type="Pfam" id="PF00909"/>
    </source>
</evidence>
<comment type="caution">
    <text evidence="8">The sequence shown here is derived from an EMBL/GenBank/DDBJ whole genome shotgun (WGS) entry which is preliminary data.</text>
</comment>
<feature type="transmembrane region" description="Helical" evidence="6">
    <location>
        <begin position="352"/>
        <end position="371"/>
    </location>
</feature>
<evidence type="ECO:0000313" key="9">
    <source>
        <dbReference type="Proteomes" id="UP001159428"/>
    </source>
</evidence>
<feature type="transmembrane region" description="Helical" evidence="6">
    <location>
        <begin position="6"/>
        <end position="26"/>
    </location>
</feature>
<dbReference type="GO" id="GO:0005886">
    <property type="term" value="C:plasma membrane"/>
    <property type="evidence" value="ECO:0007669"/>
    <property type="project" value="InterPro"/>
</dbReference>
<dbReference type="GO" id="GO:0008519">
    <property type="term" value="F:ammonium channel activity"/>
    <property type="evidence" value="ECO:0007669"/>
    <property type="project" value="InterPro"/>
</dbReference>
<feature type="transmembrane region" description="Helical" evidence="6">
    <location>
        <begin position="311"/>
        <end position="331"/>
    </location>
</feature>
<keyword evidence="4 6" id="KW-1133">Transmembrane helix</keyword>
<evidence type="ECO:0000256" key="3">
    <source>
        <dbReference type="ARBA" id="ARBA00022692"/>
    </source>
</evidence>